<dbReference type="AlphaFoldDB" id="A0ABD2NK21"/>
<evidence type="ECO:0000256" key="1">
    <source>
        <dbReference type="SAM" id="MobiDB-lite"/>
    </source>
</evidence>
<name>A0ABD2NK21_9CUCU</name>
<evidence type="ECO:0000313" key="2">
    <source>
        <dbReference type="EMBL" id="KAL3278998.1"/>
    </source>
</evidence>
<gene>
    <name evidence="2" type="ORF">HHI36_016515</name>
</gene>
<comment type="caution">
    <text evidence="2">The sequence shown here is derived from an EMBL/GenBank/DDBJ whole genome shotgun (WGS) entry which is preliminary data.</text>
</comment>
<evidence type="ECO:0000313" key="3">
    <source>
        <dbReference type="Proteomes" id="UP001516400"/>
    </source>
</evidence>
<reference evidence="2 3" key="1">
    <citation type="journal article" date="2021" name="BMC Biol.">
        <title>Horizontally acquired antibacterial genes associated with adaptive radiation of ladybird beetles.</title>
        <authorList>
            <person name="Li H.S."/>
            <person name="Tang X.F."/>
            <person name="Huang Y.H."/>
            <person name="Xu Z.Y."/>
            <person name="Chen M.L."/>
            <person name="Du X.Y."/>
            <person name="Qiu B.Y."/>
            <person name="Chen P.T."/>
            <person name="Zhang W."/>
            <person name="Slipinski A."/>
            <person name="Escalona H.E."/>
            <person name="Waterhouse R.M."/>
            <person name="Zwick A."/>
            <person name="Pang H."/>
        </authorList>
    </citation>
    <scope>NUCLEOTIDE SEQUENCE [LARGE SCALE GENOMIC DNA]</scope>
    <source>
        <strain evidence="2">SYSU2018</strain>
    </source>
</reference>
<dbReference type="Proteomes" id="UP001516400">
    <property type="component" value="Unassembled WGS sequence"/>
</dbReference>
<dbReference type="EMBL" id="JABFTP020000124">
    <property type="protein sequence ID" value="KAL3278998.1"/>
    <property type="molecule type" value="Genomic_DNA"/>
</dbReference>
<protein>
    <submittedName>
        <fullName evidence="2">Uncharacterized protein</fullName>
    </submittedName>
</protein>
<feature type="non-terminal residue" evidence="2">
    <location>
        <position position="1"/>
    </location>
</feature>
<proteinExistence type="predicted"/>
<sequence length="91" mass="10388">VSHVMVGLVEYICEGKEYEYRADNVKASVAYTKKGQPRKRKKCKEPPAVRKQRKHGTTIESHKVLSPCSLKCKLRCTTLVSEQQHVSVFIN</sequence>
<feature type="region of interest" description="Disordered" evidence="1">
    <location>
        <begin position="34"/>
        <end position="58"/>
    </location>
</feature>
<accession>A0ABD2NK21</accession>
<keyword evidence="3" id="KW-1185">Reference proteome</keyword>
<organism evidence="2 3">
    <name type="scientific">Cryptolaemus montrouzieri</name>
    <dbReference type="NCBI Taxonomy" id="559131"/>
    <lineage>
        <taxon>Eukaryota</taxon>
        <taxon>Metazoa</taxon>
        <taxon>Ecdysozoa</taxon>
        <taxon>Arthropoda</taxon>
        <taxon>Hexapoda</taxon>
        <taxon>Insecta</taxon>
        <taxon>Pterygota</taxon>
        <taxon>Neoptera</taxon>
        <taxon>Endopterygota</taxon>
        <taxon>Coleoptera</taxon>
        <taxon>Polyphaga</taxon>
        <taxon>Cucujiformia</taxon>
        <taxon>Coccinelloidea</taxon>
        <taxon>Coccinellidae</taxon>
        <taxon>Scymninae</taxon>
        <taxon>Scymnini</taxon>
        <taxon>Cryptolaemus</taxon>
    </lineage>
</organism>